<dbReference type="PRINTS" id="PR00481">
    <property type="entry name" value="LAMNOPPTDASE"/>
</dbReference>
<dbReference type="InterPro" id="IPR008283">
    <property type="entry name" value="Peptidase_M17_N"/>
</dbReference>
<keyword evidence="6 9" id="KW-0479">Metal-binding</keyword>
<evidence type="ECO:0000256" key="2">
    <source>
        <dbReference type="ARBA" id="ARBA00000967"/>
    </source>
</evidence>
<protein>
    <recommendedName>
        <fullName evidence="9">Probable cytosol aminopeptidase</fullName>
        <ecNumber evidence="9">3.4.11.1</ecNumber>
    </recommendedName>
    <alternativeName>
        <fullName evidence="9">Leucine aminopeptidase</fullName>
        <shortName evidence="9">LAP</shortName>
        <ecNumber evidence="9">3.4.11.10</ecNumber>
    </alternativeName>
    <alternativeName>
        <fullName evidence="9">Leucyl aminopeptidase</fullName>
    </alternativeName>
</protein>
<dbReference type="CDD" id="cd00433">
    <property type="entry name" value="Peptidase_M17"/>
    <property type="match status" value="1"/>
</dbReference>
<dbReference type="FunFam" id="3.40.630.10:FF:000004">
    <property type="entry name" value="Probable cytosol aminopeptidase"/>
    <property type="match status" value="1"/>
</dbReference>
<dbReference type="NCBIfam" id="NF002074">
    <property type="entry name" value="PRK00913.1-4"/>
    <property type="match status" value="1"/>
</dbReference>
<comment type="catalytic activity">
    <reaction evidence="1 9">
        <text>Release of an N-terminal amino acid, Xaa-|-Yaa-, in which Xaa is preferably Leu, but may be other amino acids including Pro although not Arg or Lys, and Yaa may be Pro. Amino acid amides and methyl esters are also readily hydrolyzed, but rates on arylamides are exceedingly low.</text>
        <dbReference type="EC" id="3.4.11.1"/>
    </reaction>
</comment>
<feature type="active site" evidence="9">
    <location>
        <position position="353"/>
    </location>
</feature>
<dbReference type="EC" id="3.4.11.1" evidence="9"/>
<dbReference type="InterPro" id="IPR043472">
    <property type="entry name" value="Macro_dom-like"/>
</dbReference>
<dbReference type="SUPFAM" id="SSF52949">
    <property type="entry name" value="Macro domain-like"/>
    <property type="match status" value="1"/>
</dbReference>
<dbReference type="HAMAP" id="MF_00181">
    <property type="entry name" value="Cytosol_peptidase_M17"/>
    <property type="match status" value="1"/>
</dbReference>
<comment type="similarity">
    <text evidence="3 9">Belongs to the peptidase M17 family.</text>
</comment>
<dbReference type="InterPro" id="IPR011356">
    <property type="entry name" value="Leucine_aapep/pepB"/>
</dbReference>
<sequence>MEFNVKHGTLETIKSGCLVVALSEARSLSGPAADLDKACGGQISAAIKHGDITGKPGQSLMLFGLPGITAQRVLLLGYGKEDELNDRGLRKLAKAVVAQLKDGGASDALLTLPALEIKDRDLYARTRLLVETISDALYQFDQFKSKKASAPKLKKCLLWSADKSDAATLKSAIEHGQAIGSGMALTKNLGNLPGNVCTPSYLAREAKALAKAHPELEIEVLDEKAMKALGMGSLLSVSAGSAEPAKLIRFSYNGGKAKGKPHVLVGKGITFDTGGINLKPGLNMDEMKYDMCGAATVFGVMKAVASLKLPINVVGLIAAAENMPSGTATKPGDIVTSMSGQTIEILNTDAEGRLVLCDALTYAERFKPASVVDIATLTGACIVALGSNVSGLMGNNDELIDQLLSAGKQADDRAWQLPLFEEYQEQLDSPFADMANIGGPKAGTITAGCFLSRFAKAYPWAHLDIAGTAWISGGKDKGATGRPVPMLVQYLLNQAG</sequence>
<evidence type="ECO:0000313" key="11">
    <source>
        <dbReference type="EMBL" id="AQZ93489.1"/>
    </source>
</evidence>
<feature type="binding site" evidence="9">
    <location>
        <position position="351"/>
    </location>
    <ligand>
        <name>Mn(2+)</name>
        <dbReference type="ChEBI" id="CHEBI:29035"/>
        <label>2</label>
    </ligand>
</feature>
<feature type="binding site" evidence="9">
    <location>
        <position position="351"/>
    </location>
    <ligand>
        <name>Mn(2+)</name>
        <dbReference type="ChEBI" id="CHEBI:29035"/>
        <label>1</label>
    </ligand>
</feature>
<proteinExistence type="inferred from homology"/>
<evidence type="ECO:0000256" key="9">
    <source>
        <dbReference type="HAMAP-Rule" id="MF_00181"/>
    </source>
</evidence>
<evidence type="ECO:0000256" key="8">
    <source>
        <dbReference type="ARBA" id="ARBA00023211"/>
    </source>
</evidence>
<dbReference type="Pfam" id="PF00883">
    <property type="entry name" value="Peptidase_M17"/>
    <property type="match status" value="1"/>
</dbReference>
<evidence type="ECO:0000256" key="7">
    <source>
        <dbReference type="ARBA" id="ARBA00022801"/>
    </source>
</evidence>
<reference evidence="11 12" key="1">
    <citation type="submission" date="2017-03" db="EMBL/GenBank/DDBJ databases">
        <title>Complete genome sequence of the novel DNRA strain Pseudomonas sp. S-6-2 isolated from Chinese polluted river sediment. Journal of Biotechnology.</title>
        <authorList>
            <person name="Li J."/>
            <person name="Xiang F."/>
            <person name="Wang L."/>
            <person name="Xi L."/>
            <person name="Liu J."/>
        </authorList>
    </citation>
    <scope>NUCLEOTIDE SEQUENCE [LARGE SCALE GENOMIC DNA]</scope>
    <source>
        <strain evidence="11 12">S-6-2</strain>
    </source>
</reference>
<evidence type="ECO:0000256" key="4">
    <source>
        <dbReference type="ARBA" id="ARBA00022438"/>
    </source>
</evidence>
<accession>A0A1V0B0M9</accession>
<dbReference type="RefSeq" id="WP_080048347.1">
    <property type="nucleotide sequence ID" value="NZ_CP020100.1"/>
</dbReference>
<feature type="binding site" evidence="9">
    <location>
        <position position="267"/>
    </location>
    <ligand>
        <name>Mn(2+)</name>
        <dbReference type="ChEBI" id="CHEBI:29035"/>
        <label>2</label>
    </ligand>
</feature>
<comment type="catalytic activity">
    <reaction evidence="2 9">
        <text>Release of an N-terminal amino acid, preferentially leucine, but not glutamic or aspartic acids.</text>
        <dbReference type="EC" id="3.4.11.10"/>
    </reaction>
</comment>
<feature type="binding site" evidence="9">
    <location>
        <position position="272"/>
    </location>
    <ligand>
        <name>Mn(2+)</name>
        <dbReference type="ChEBI" id="CHEBI:29035"/>
        <label>2</label>
    </ligand>
</feature>
<comment type="subcellular location">
    <subcellularLocation>
        <location evidence="9">Cytoplasm</location>
    </subcellularLocation>
</comment>
<feature type="binding site" evidence="9">
    <location>
        <position position="290"/>
    </location>
    <ligand>
        <name>Mn(2+)</name>
        <dbReference type="ChEBI" id="CHEBI:29035"/>
        <label>2</label>
    </ligand>
</feature>
<keyword evidence="8 9" id="KW-0464">Manganese</keyword>
<name>A0A1V0B0M9_9GAMM</name>
<evidence type="ECO:0000256" key="1">
    <source>
        <dbReference type="ARBA" id="ARBA00000135"/>
    </source>
</evidence>
<evidence type="ECO:0000313" key="12">
    <source>
        <dbReference type="Proteomes" id="UP000243488"/>
    </source>
</evidence>
<dbReference type="SUPFAM" id="SSF53187">
    <property type="entry name" value="Zn-dependent exopeptidases"/>
    <property type="match status" value="1"/>
</dbReference>
<comment type="cofactor">
    <cofactor evidence="9">
        <name>Mn(2+)</name>
        <dbReference type="ChEBI" id="CHEBI:29035"/>
    </cofactor>
    <text evidence="9">Binds 2 manganese ions per subunit.</text>
</comment>
<dbReference type="PANTHER" id="PTHR11963">
    <property type="entry name" value="LEUCINE AMINOPEPTIDASE-RELATED"/>
    <property type="match status" value="1"/>
</dbReference>
<dbReference type="STRING" id="1931241.BVH74_01325"/>
<evidence type="ECO:0000256" key="5">
    <source>
        <dbReference type="ARBA" id="ARBA00022670"/>
    </source>
</evidence>
<dbReference type="EMBL" id="CP020100">
    <property type="protein sequence ID" value="AQZ93489.1"/>
    <property type="molecule type" value="Genomic_DNA"/>
</dbReference>
<feature type="binding site" evidence="9">
    <location>
        <position position="349"/>
    </location>
    <ligand>
        <name>Mn(2+)</name>
        <dbReference type="ChEBI" id="CHEBI:29035"/>
        <label>1</label>
    </ligand>
</feature>
<dbReference type="GO" id="GO:0005737">
    <property type="term" value="C:cytoplasm"/>
    <property type="evidence" value="ECO:0007669"/>
    <property type="project" value="UniProtKB-SubCell"/>
</dbReference>
<dbReference type="InterPro" id="IPR023042">
    <property type="entry name" value="Peptidase_M17_leu_NH2_pept"/>
</dbReference>
<dbReference type="NCBIfam" id="NF002073">
    <property type="entry name" value="PRK00913.1-2"/>
    <property type="match status" value="1"/>
</dbReference>
<dbReference type="GO" id="GO:0070006">
    <property type="term" value="F:metalloaminopeptidase activity"/>
    <property type="evidence" value="ECO:0007669"/>
    <property type="project" value="InterPro"/>
</dbReference>
<keyword evidence="12" id="KW-1185">Reference proteome</keyword>
<dbReference type="Proteomes" id="UP000243488">
    <property type="component" value="Chromosome"/>
</dbReference>
<dbReference type="GO" id="GO:0006508">
    <property type="term" value="P:proteolysis"/>
    <property type="evidence" value="ECO:0007669"/>
    <property type="project" value="UniProtKB-KW"/>
</dbReference>
<keyword evidence="5 9" id="KW-0645">Protease</keyword>
<dbReference type="GO" id="GO:0030145">
    <property type="term" value="F:manganese ion binding"/>
    <property type="evidence" value="ECO:0007669"/>
    <property type="project" value="UniProtKB-UniRule"/>
</dbReference>
<dbReference type="PANTHER" id="PTHR11963:SF23">
    <property type="entry name" value="CYTOSOL AMINOPEPTIDASE"/>
    <property type="match status" value="1"/>
</dbReference>
<evidence type="ECO:0000259" key="10">
    <source>
        <dbReference type="PROSITE" id="PS00631"/>
    </source>
</evidence>
<keyword evidence="4 9" id="KW-0031">Aminopeptidase</keyword>
<dbReference type="NCBIfam" id="NF002083">
    <property type="entry name" value="PRK00913.3-5"/>
    <property type="match status" value="1"/>
</dbReference>
<dbReference type="EC" id="3.4.11.10" evidence="9"/>
<evidence type="ECO:0000256" key="6">
    <source>
        <dbReference type="ARBA" id="ARBA00022723"/>
    </source>
</evidence>
<dbReference type="AlphaFoldDB" id="A0A1V0B0M9"/>
<feature type="domain" description="Cytosol aminopeptidase" evidence="10">
    <location>
        <begin position="347"/>
        <end position="354"/>
    </location>
</feature>
<dbReference type="Gene3D" id="3.40.630.10">
    <property type="entry name" value="Zn peptidases"/>
    <property type="match status" value="1"/>
</dbReference>
<dbReference type="Pfam" id="PF02789">
    <property type="entry name" value="Peptidase_M17_N"/>
    <property type="match status" value="1"/>
</dbReference>
<comment type="function">
    <text evidence="9">Presumably involved in the processing and regular turnover of intracellular proteins. Catalyzes the removal of unsubstituted N-terminal amino acids from various peptides.</text>
</comment>
<gene>
    <name evidence="9" type="primary">pepA</name>
    <name evidence="11" type="ORF">BVH74_01325</name>
</gene>
<dbReference type="KEGG" id="ppha:BVH74_01325"/>
<keyword evidence="9" id="KW-0963">Cytoplasm</keyword>
<dbReference type="PROSITE" id="PS00631">
    <property type="entry name" value="CYTOSOL_AP"/>
    <property type="match status" value="1"/>
</dbReference>
<keyword evidence="7 9" id="KW-0378">Hydrolase</keyword>
<evidence type="ECO:0000256" key="3">
    <source>
        <dbReference type="ARBA" id="ARBA00009528"/>
    </source>
</evidence>
<feature type="binding site" evidence="9">
    <location>
        <position position="272"/>
    </location>
    <ligand>
        <name>Mn(2+)</name>
        <dbReference type="ChEBI" id="CHEBI:29035"/>
        <label>1</label>
    </ligand>
</feature>
<dbReference type="Gene3D" id="3.40.220.10">
    <property type="entry name" value="Leucine Aminopeptidase, subunit E, domain 1"/>
    <property type="match status" value="1"/>
</dbReference>
<organism evidence="11 12">
    <name type="scientific">Halopseudomonas phragmitis</name>
    <dbReference type="NCBI Taxonomy" id="1931241"/>
    <lineage>
        <taxon>Bacteria</taxon>
        <taxon>Pseudomonadati</taxon>
        <taxon>Pseudomonadota</taxon>
        <taxon>Gammaproteobacteria</taxon>
        <taxon>Pseudomonadales</taxon>
        <taxon>Pseudomonadaceae</taxon>
        <taxon>Halopseudomonas</taxon>
    </lineage>
</organism>
<dbReference type="InterPro" id="IPR000819">
    <property type="entry name" value="Peptidase_M17_C"/>
</dbReference>
<dbReference type="NCBIfam" id="NF002077">
    <property type="entry name" value="PRK00913.2-4"/>
    <property type="match status" value="1"/>
</dbReference>
<feature type="active site" evidence="9">
    <location>
        <position position="279"/>
    </location>
</feature>